<dbReference type="GO" id="GO:0005886">
    <property type="term" value="C:plasma membrane"/>
    <property type="evidence" value="ECO:0007669"/>
    <property type="project" value="UniProtKB-SubCell"/>
</dbReference>
<evidence type="ECO:0000313" key="9">
    <source>
        <dbReference type="Proteomes" id="UP000287502"/>
    </source>
</evidence>
<reference evidence="8 9" key="1">
    <citation type="submission" date="2019-01" db="EMBL/GenBank/DDBJ databases">
        <title>Geovibrio thiophilus DSM 11263, complete genome.</title>
        <authorList>
            <person name="Spring S."/>
            <person name="Bunk B."/>
            <person name="Sproer C."/>
        </authorList>
    </citation>
    <scope>NUCLEOTIDE SEQUENCE [LARGE SCALE GENOMIC DNA]</scope>
    <source>
        <strain evidence="8 9">DSM 11263</strain>
    </source>
</reference>
<feature type="domain" description="Cyclic nucleotide-binding" evidence="7">
    <location>
        <begin position="326"/>
        <end position="422"/>
    </location>
</feature>
<dbReference type="Proteomes" id="UP000287502">
    <property type="component" value="Chromosome"/>
</dbReference>
<evidence type="ECO:0000259" key="7">
    <source>
        <dbReference type="PROSITE" id="PS50042"/>
    </source>
</evidence>
<dbReference type="Gene3D" id="2.60.120.10">
    <property type="entry name" value="Jelly Rolls"/>
    <property type="match status" value="1"/>
</dbReference>
<evidence type="ECO:0000256" key="1">
    <source>
        <dbReference type="ARBA" id="ARBA00004651"/>
    </source>
</evidence>
<evidence type="ECO:0000256" key="6">
    <source>
        <dbReference type="SAM" id="Phobius"/>
    </source>
</evidence>
<keyword evidence="4 6" id="KW-1133">Transmembrane helix</keyword>
<evidence type="ECO:0000313" key="8">
    <source>
        <dbReference type="EMBL" id="QAR32423.1"/>
    </source>
</evidence>
<feature type="transmembrane region" description="Helical" evidence="6">
    <location>
        <begin position="44"/>
        <end position="64"/>
    </location>
</feature>
<dbReference type="InterPro" id="IPR000595">
    <property type="entry name" value="cNMP-bd_dom"/>
</dbReference>
<evidence type="ECO:0000256" key="4">
    <source>
        <dbReference type="ARBA" id="ARBA00022989"/>
    </source>
</evidence>
<keyword evidence="9" id="KW-1185">Reference proteome</keyword>
<dbReference type="CDD" id="cd00038">
    <property type="entry name" value="CAP_ED"/>
    <property type="match status" value="1"/>
</dbReference>
<name>A0A410JW91_9BACT</name>
<feature type="transmembrane region" description="Helical" evidence="6">
    <location>
        <begin position="93"/>
        <end position="117"/>
    </location>
</feature>
<feature type="transmembrane region" description="Helical" evidence="6">
    <location>
        <begin position="142"/>
        <end position="166"/>
    </location>
</feature>
<feature type="transmembrane region" description="Helical" evidence="6">
    <location>
        <begin position="186"/>
        <end position="210"/>
    </location>
</feature>
<comment type="subcellular location">
    <subcellularLocation>
        <location evidence="1">Cell membrane</location>
        <topology evidence="1">Multi-pass membrane protein</topology>
    </subcellularLocation>
</comment>
<dbReference type="PANTHER" id="PTHR30213">
    <property type="entry name" value="INNER MEMBRANE PROTEIN YHJD"/>
    <property type="match status" value="1"/>
</dbReference>
<gene>
    <name evidence="8" type="ORF">EP073_03110</name>
</gene>
<sequence length="432" mass="48395">MLRLSDSSRRRGAIHMKNRTPFIQKFYIACSRYMENELTNHAGAVAYYFLLSIIPIILLMLTIFESFLDSHAAFSEDFFRILGSFSPNLDREFLARFGLSGSVAGAVGIFGALNLLWTSRLILASVQRAFDVIFPSPKSRNFIITAFISIVIIPAVFLLVTFFAGLRLVLGFISGMLMQAGAGAEIIGRLGGLGFILPVIAAFAGAFVCYRYLPVRRPSTPAALSGALLFAFLLFVLKFAFGFMTGMAKMNILYGVIGALIALLLWVYVVCQVFFICAEFTYVCDRTDILVINKVFSVHKEEKRNIFERFFFGHNSSVMKRYSDFYPQGRELFRQGDTSREVYYVYKGSVDIYLEGIEKPVGTVREGDILGEMANLLGTPRTATAVAGTDSVIFRIEPDAFSELIGLNHRLSLRIINSLCERLKDMDEKLYL</sequence>
<keyword evidence="5 6" id="KW-0472">Membrane</keyword>
<proteinExistence type="predicted"/>
<dbReference type="EMBL" id="CP035108">
    <property type="protein sequence ID" value="QAR32423.1"/>
    <property type="molecule type" value="Genomic_DNA"/>
</dbReference>
<dbReference type="Pfam" id="PF03631">
    <property type="entry name" value="Virul_fac_BrkB"/>
    <property type="match status" value="1"/>
</dbReference>
<dbReference type="SMART" id="SM00100">
    <property type="entry name" value="cNMP"/>
    <property type="match status" value="1"/>
</dbReference>
<dbReference type="SUPFAM" id="SSF51206">
    <property type="entry name" value="cAMP-binding domain-like"/>
    <property type="match status" value="1"/>
</dbReference>
<dbReference type="PANTHER" id="PTHR30213:SF0">
    <property type="entry name" value="UPF0761 MEMBRANE PROTEIN YIHY"/>
    <property type="match status" value="1"/>
</dbReference>
<dbReference type="InterPro" id="IPR014710">
    <property type="entry name" value="RmlC-like_jellyroll"/>
</dbReference>
<evidence type="ECO:0000256" key="5">
    <source>
        <dbReference type="ARBA" id="ARBA00023136"/>
    </source>
</evidence>
<dbReference type="PROSITE" id="PS50042">
    <property type="entry name" value="CNMP_BINDING_3"/>
    <property type="match status" value="1"/>
</dbReference>
<dbReference type="InterPro" id="IPR017039">
    <property type="entry name" value="Virul_fac_BrkB"/>
</dbReference>
<dbReference type="InterPro" id="IPR018490">
    <property type="entry name" value="cNMP-bd_dom_sf"/>
</dbReference>
<dbReference type="KEGG" id="gtl:EP073_03110"/>
<evidence type="ECO:0000256" key="3">
    <source>
        <dbReference type="ARBA" id="ARBA00022692"/>
    </source>
</evidence>
<evidence type="ECO:0000256" key="2">
    <source>
        <dbReference type="ARBA" id="ARBA00022475"/>
    </source>
</evidence>
<dbReference type="AlphaFoldDB" id="A0A410JW91"/>
<protein>
    <submittedName>
        <fullName evidence="8">YihY family inner membrane protein</fullName>
    </submittedName>
</protein>
<dbReference type="NCBIfam" id="TIGR00765">
    <property type="entry name" value="yihY_not_rbn"/>
    <property type="match status" value="1"/>
</dbReference>
<feature type="transmembrane region" description="Helical" evidence="6">
    <location>
        <begin position="222"/>
        <end position="246"/>
    </location>
</feature>
<organism evidence="8 9">
    <name type="scientific">Geovibrio thiophilus</name>
    <dbReference type="NCBI Taxonomy" id="139438"/>
    <lineage>
        <taxon>Bacteria</taxon>
        <taxon>Pseudomonadati</taxon>
        <taxon>Deferribacterota</taxon>
        <taxon>Deferribacteres</taxon>
        <taxon>Deferribacterales</taxon>
        <taxon>Geovibrionaceae</taxon>
        <taxon>Geovibrio</taxon>
    </lineage>
</organism>
<feature type="transmembrane region" description="Helical" evidence="6">
    <location>
        <begin position="252"/>
        <end position="277"/>
    </location>
</feature>
<accession>A0A410JW91</accession>
<dbReference type="OrthoDB" id="9784809at2"/>
<keyword evidence="3 6" id="KW-0812">Transmembrane</keyword>
<dbReference type="Pfam" id="PF00027">
    <property type="entry name" value="cNMP_binding"/>
    <property type="match status" value="1"/>
</dbReference>
<keyword evidence="2" id="KW-1003">Cell membrane</keyword>